<organism evidence="2 3">
    <name type="scientific">Silvanigrella paludirubra</name>
    <dbReference type="NCBI Taxonomy" id="2499159"/>
    <lineage>
        <taxon>Bacteria</taxon>
        <taxon>Pseudomonadati</taxon>
        <taxon>Bdellovibrionota</taxon>
        <taxon>Oligoflexia</taxon>
        <taxon>Silvanigrellales</taxon>
        <taxon>Silvanigrellaceae</taxon>
        <taxon>Silvanigrella</taxon>
    </lineage>
</organism>
<evidence type="ECO:0000313" key="3">
    <source>
        <dbReference type="Proteomes" id="UP000437748"/>
    </source>
</evidence>
<accession>A0A6N6VRJ5</accession>
<reference evidence="2 3" key="1">
    <citation type="submission" date="2019-10" db="EMBL/GenBank/DDBJ databases">
        <title>New species of Slilvanegrellaceae.</title>
        <authorList>
            <person name="Pitt A."/>
            <person name="Hahn M.W."/>
        </authorList>
    </citation>
    <scope>NUCLEOTIDE SEQUENCE [LARGE SCALE GENOMIC DNA]</scope>
    <source>
        <strain evidence="2 3">SP-Ram-0.45-NSY-1</strain>
    </source>
</reference>
<dbReference type="OrthoDB" id="9796919at2"/>
<dbReference type="EMBL" id="WFLM01000005">
    <property type="protein sequence ID" value="KAB8036930.1"/>
    <property type="molecule type" value="Genomic_DNA"/>
</dbReference>
<dbReference type="Gene3D" id="3.40.630.30">
    <property type="match status" value="1"/>
</dbReference>
<sequence>MKNTLLLKRSVEIYFKLIKKYLNNFDINENFNLFSNPEFENMFLWNTIFHLENNLVITHEITKEFYNYFKLNNNNNGYLFSFTDQYKNYSIYNGCYFYINNIFSYDNQIEEFEIISTDDLDFFTQVVDKSFNLNEKSRKRLCKLLYDISLEHYSKSFIAYYKKEVCGTITIIECNEYDYYIFNLGILPDFQKLGLSKELLIYLLRKYRNKKIFIQTQLNNSLSNSVLPKLGFEFLGSHNIIDISKIYEYFETK</sequence>
<dbReference type="Pfam" id="PF00583">
    <property type="entry name" value="Acetyltransf_1"/>
    <property type="match status" value="1"/>
</dbReference>
<keyword evidence="3" id="KW-1185">Reference proteome</keyword>
<keyword evidence="2" id="KW-0808">Transferase</keyword>
<evidence type="ECO:0000259" key="1">
    <source>
        <dbReference type="PROSITE" id="PS51186"/>
    </source>
</evidence>
<dbReference type="InterPro" id="IPR000182">
    <property type="entry name" value="GNAT_dom"/>
</dbReference>
<feature type="domain" description="N-acetyltransferase" evidence="1">
    <location>
        <begin position="110"/>
        <end position="253"/>
    </location>
</feature>
<dbReference type="PROSITE" id="PS51186">
    <property type="entry name" value="GNAT"/>
    <property type="match status" value="1"/>
</dbReference>
<comment type="caution">
    <text evidence="2">The sequence shown here is derived from an EMBL/GenBank/DDBJ whole genome shotgun (WGS) entry which is preliminary data.</text>
</comment>
<gene>
    <name evidence="2" type="ORF">GCL60_13895</name>
</gene>
<dbReference type="SUPFAM" id="SSF55729">
    <property type="entry name" value="Acyl-CoA N-acyltransferases (Nat)"/>
    <property type="match status" value="1"/>
</dbReference>
<dbReference type="Proteomes" id="UP000437748">
    <property type="component" value="Unassembled WGS sequence"/>
</dbReference>
<dbReference type="AlphaFoldDB" id="A0A6N6VRJ5"/>
<dbReference type="RefSeq" id="WP_153421345.1">
    <property type="nucleotide sequence ID" value="NZ_WFLM01000005.1"/>
</dbReference>
<name>A0A6N6VRJ5_9BACT</name>
<dbReference type="InterPro" id="IPR016181">
    <property type="entry name" value="Acyl_CoA_acyltransferase"/>
</dbReference>
<proteinExistence type="predicted"/>
<protein>
    <submittedName>
        <fullName evidence="2">GNAT family N-acetyltransferase</fullName>
    </submittedName>
</protein>
<dbReference type="GO" id="GO:0016747">
    <property type="term" value="F:acyltransferase activity, transferring groups other than amino-acyl groups"/>
    <property type="evidence" value="ECO:0007669"/>
    <property type="project" value="InterPro"/>
</dbReference>
<evidence type="ECO:0000313" key="2">
    <source>
        <dbReference type="EMBL" id="KAB8036930.1"/>
    </source>
</evidence>
<dbReference type="CDD" id="cd04301">
    <property type="entry name" value="NAT_SF"/>
    <property type="match status" value="1"/>
</dbReference>